<organism evidence="2 3">
    <name type="scientific">Alcanivorax nanhaiticus</name>
    <dbReference type="NCBI Taxonomy" id="1177154"/>
    <lineage>
        <taxon>Bacteria</taxon>
        <taxon>Pseudomonadati</taxon>
        <taxon>Pseudomonadota</taxon>
        <taxon>Gammaproteobacteria</taxon>
        <taxon>Oceanospirillales</taxon>
        <taxon>Alcanivoracaceae</taxon>
        <taxon>Alcanivorax</taxon>
    </lineage>
</organism>
<sequence length="1938" mass="210779">MGWRDSIENKLNDALEDAREAIGERLEQGVGSWLQPGPDAPGGGEIELTVDGLSLEPYALIAQAALSQPGEYRFFCAVGAGLEAGSLLGKSADWCCISADGLSCDYAGQVMAIEQGRTLPDGREEWIFSVTSGLASLSQQSRYRIVHQRSVIELAEALLKEHGLTVDNRTRQSYPVMDWTTQVGETDLQFLQRQLARHGIWCYSRKGDQGEIIVLADDQHGAERADRGQLDVMAEVGGNRSAQGMASVALRQSHRYYRWQPEKTRIHQQVCPSEFPAQTQDRRSGNTESAAEQVFFEAGSPDAHDAISLARLETERQQCRAHVIRVSGAIGDLQPGQWVPIEGEGPCLVTEARLTFSSPRNHQGNTPTGFVWEAELLHLSQAYRPALPAKVSPPLVFPARVESSGPYSELDGQCRRVARLHFDDAGKPHAESSPPLRQLQPHGSLPGLDGQSTGWDWPLRDGAEVLLTCLNNDPDQPVILGYAPAANQPGPVINQNASENRLLTPAGNQLSLDDRKNAQAITLNTPDGECLLALDAASDSPIVTLACEQGALVMRAGGSQSLEVGKSSQTRVGSDSTTQVMNHSSVKTDSGLIHYQSQTDTHATAKNNATLEAKNNLELYSAANSQLRIEGNLSITAKKGLATRIGGSLHLQAADAIDIRGDGSGDITLHQGGGGITIKTDGTIRLFGNTVTLKSQSGVTFNGNMEYGVPVPVVADSPVPVMALTGESMPELDLDPEWQSDSSSMQLRSVTWLQNRIASGNSPFAKLAARGLTLGDQLTVTVIEKQGESESAIETIQHRVDKASGELILPWTGQLPAGQVQLTDDRDDEVLQARNYWLRVEYQGQQVETEVPLQILGDLQFTPLSEAGGPLPEGAIATVEDANGELHYSTVTNGLLSFKGVPLGDARLSLDHYQHLSEPEYQSNAQQHGDACALRSCSRADNCLSDGNETTNLTCKLAPVEDFIIIPASEEVLLLTEAEVKKLQRLEEKYNAPVKKLQEAIQAGDDRGAAEARQELEVLLSQAGNQTSDAGESGSKPPERYANGGNAPPAMIELVRPLKIGGSQFSFIPSDALAYHSLEGERRYTVPGIRDALTYGTNDLTDKDQAEKRTQGLKEAFGNVSAKINAEVELVEKREGQIRSRQALALLGPGATLLQLLPDSWFQSVDNWVADVNEKAKFSMGWKQYQRDKALELLASEELDKSGLGEAQDAVSQVWSVEGENQPEWLSEFTQTEDLTQEERHYWHGVIKETDLPPESFEVSGGASFMRYVGGATASADIDLMKGTVSAEAKAEMDLSLAQGKMQGQFMLPDKLGWQASFNVRRRSTQIRVDQVRSLLQTVPVDHGSFPSPHVVSLLNQSLRALRAASQLTRTEMRVDAIGRDASGNYCPYRTRAIQSFLLGDVNGWLALFREGVWGGAEQQQISSALGVKRVTSYQPMGQLLTMMNDELLPGLSVADRSGPGSLQPNDEKELRLLIVQYFQKYRDLAQINTMSFYSSVISSHFHQCPPPNSQSYCDSIRRPSGNGDILLNPFRVTVEKNVLQDEEAKLGNFRFDVTTSLTGYAGANLLAAGKVYINPKEGSLEAIGLRSDAPWPDQESQRSGMINTTALATPSDNVKVAKSTRSPFDTELDDQQGANVQLEAFVGVKATLGIKGGLMWQQPQASQFKALGSVGYSATGMAGIGAGLDFQVGFDALTGRFVIHCKAELAFKLGVGGGFSFTVDAIHVKGFLVLLYNELSDAEFNIIDLFAKDGDLNTAFDAFCSFQYELFKLGGVPGVAAGAAATGGLMAVSAVQAVFNYRADLLYRWERWDEDSEAAHRLAETLLDQAEARELLGYAFPETKGRLLNTLISAGTTQRDINLLSGGLDERREEAVVVVLESIQHAREYQEVMEHMGVNIPVDDGPAEKMDRADDNQKRVLTFLDGEERARFQNISKRFAG</sequence>
<dbReference type="Gene3D" id="4.10.220.110">
    <property type="match status" value="1"/>
</dbReference>
<evidence type="ECO:0000313" key="2">
    <source>
        <dbReference type="EMBL" id="KGD66580.1"/>
    </source>
</evidence>
<gene>
    <name evidence="2" type="ORF">Y5S_00247</name>
</gene>
<reference evidence="2 3" key="1">
    <citation type="submission" date="2012-09" db="EMBL/GenBank/DDBJ databases">
        <title>Genome Sequence of alkane-degrading Bacterium Alcanivorax sp. 19-m-6.</title>
        <authorList>
            <person name="Lai Q."/>
            <person name="Shao Z."/>
        </authorList>
    </citation>
    <scope>NUCLEOTIDE SEQUENCE [LARGE SCALE GENOMIC DNA]</scope>
    <source>
        <strain evidence="2 3">19-m-6</strain>
    </source>
</reference>
<evidence type="ECO:0000313" key="3">
    <source>
        <dbReference type="Proteomes" id="UP000029444"/>
    </source>
</evidence>
<dbReference type="Gene3D" id="3.55.50.10">
    <property type="entry name" value="Baseplate protein-like domains"/>
    <property type="match status" value="1"/>
</dbReference>
<dbReference type="eggNOG" id="COG3501">
    <property type="taxonomic scope" value="Bacteria"/>
</dbReference>
<dbReference type="Pfam" id="PF05954">
    <property type="entry name" value="Phage_GPD"/>
    <property type="match status" value="1"/>
</dbReference>
<dbReference type="SUPFAM" id="SSF69255">
    <property type="entry name" value="gp5 N-terminal domain-like"/>
    <property type="match status" value="1"/>
</dbReference>
<dbReference type="InterPro" id="IPR037026">
    <property type="entry name" value="Vgr_OB-fold_dom_sf"/>
</dbReference>
<feature type="region of interest" description="Disordered" evidence="1">
    <location>
        <begin position="425"/>
        <end position="453"/>
    </location>
</feature>
<dbReference type="EMBL" id="ARXV01000001">
    <property type="protein sequence ID" value="KGD66580.1"/>
    <property type="molecule type" value="Genomic_DNA"/>
</dbReference>
<dbReference type="Gene3D" id="2.40.50.230">
    <property type="entry name" value="Gp5 N-terminal domain"/>
    <property type="match status" value="1"/>
</dbReference>
<accession>A0A095UVN5</accession>
<dbReference type="Proteomes" id="UP000029444">
    <property type="component" value="Unassembled WGS sequence"/>
</dbReference>
<dbReference type="PATRIC" id="fig|1177154.3.peg.248"/>
<proteinExistence type="predicted"/>
<dbReference type="STRING" id="1177154.Y5S_00247"/>
<dbReference type="eggNOG" id="COG2885">
    <property type="taxonomic scope" value="Bacteria"/>
</dbReference>
<name>A0A095UVN5_9GAMM</name>
<feature type="region of interest" description="Disordered" evidence="1">
    <location>
        <begin position="1023"/>
        <end position="1047"/>
    </location>
</feature>
<dbReference type="Gene3D" id="2.30.110.50">
    <property type="match status" value="1"/>
</dbReference>
<dbReference type="SUPFAM" id="SSF69349">
    <property type="entry name" value="Phage fibre proteins"/>
    <property type="match status" value="1"/>
</dbReference>
<comment type="caution">
    <text evidence="2">The sequence shown here is derived from an EMBL/GenBank/DDBJ whole genome shotgun (WGS) entry which is preliminary data.</text>
</comment>
<protein>
    <submittedName>
        <fullName evidence="2">Rhs element protein, VgrG-like</fullName>
    </submittedName>
</protein>
<evidence type="ECO:0000256" key="1">
    <source>
        <dbReference type="SAM" id="MobiDB-lite"/>
    </source>
</evidence>
<keyword evidence="3" id="KW-1185">Reference proteome</keyword>
<dbReference type="SUPFAM" id="SSF69279">
    <property type="entry name" value="Phage tail proteins"/>
    <property type="match status" value="2"/>
</dbReference>